<keyword evidence="14" id="KW-1185">Reference proteome</keyword>
<proteinExistence type="inferred from homology"/>
<keyword evidence="7" id="KW-0256">Endoplasmic reticulum</keyword>
<evidence type="ECO:0000313" key="13">
    <source>
        <dbReference type="EnsemblMetazoa" id="GPAI020990-PA"/>
    </source>
</evidence>
<comment type="similarity">
    <text evidence="4">Belongs to the cytochrome P450 family.</text>
</comment>
<evidence type="ECO:0000256" key="11">
    <source>
        <dbReference type="ARBA" id="ARBA00023033"/>
    </source>
</evidence>
<dbReference type="EnsemblMetazoa" id="GPAI020990-RA">
    <property type="protein sequence ID" value="GPAI020990-PA"/>
    <property type="gene ID" value="GPAI020990"/>
</dbReference>
<keyword evidence="8" id="KW-0492">Microsome</keyword>
<keyword evidence="10" id="KW-0408">Iron</keyword>
<evidence type="ECO:0000256" key="9">
    <source>
        <dbReference type="ARBA" id="ARBA00023002"/>
    </source>
</evidence>
<comment type="subcellular location">
    <subcellularLocation>
        <location evidence="3">Endoplasmic reticulum membrane</location>
        <topology evidence="3">Peripheral membrane protein</topology>
    </subcellularLocation>
    <subcellularLocation>
        <location evidence="2">Microsome membrane</location>
        <topology evidence="2">Peripheral membrane protein</topology>
    </subcellularLocation>
</comment>
<dbReference type="InterPro" id="IPR001128">
    <property type="entry name" value="Cyt_P450"/>
</dbReference>
<dbReference type="GO" id="GO:0020037">
    <property type="term" value="F:heme binding"/>
    <property type="evidence" value="ECO:0007669"/>
    <property type="project" value="InterPro"/>
</dbReference>
<name>A0A1A9ZPH8_GLOPL</name>
<dbReference type="GO" id="GO:0005789">
    <property type="term" value="C:endoplasmic reticulum membrane"/>
    <property type="evidence" value="ECO:0007669"/>
    <property type="project" value="UniProtKB-SubCell"/>
</dbReference>
<dbReference type="InterPro" id="IPR036396">
    <property type="entry name" value="Cyt_P450_sf"/>
</dbReference>
<evidence type="ECO:0000313" key="14">
    <source>
        <dbReference type="Proteomes" id="UP000092445"/>
    </source>
</evidence>
<dbReference type="InterPro" id="IPR050476">
    <property type="entry name" value="Insect_CytP450_Detox"/>
</dbReference>
<dbReference type="GO" id="GO:0004497">
    <property type="term" value="F:monooxygenase activity"/>
    <property type="evidence" value="ECO:0007669"/>
    <property type="project" value="UniProtKB-KW"/>
</dbReference>
<protein>
    <recommendedName>
        <fullName evidence="15">Cytochrome P450</fullName>
    </recommendedName>
</protein>
<evidence type="ECO:0008006" key="15">
    <source>
        <dbReference type="Google" id="ProtNLM"/>
    </source>
</evidence>
<evidence type="ECO:0000256" key="4">
    <source>
        <dbReference type="ARBA" id="ARBA00010617"/>
    </source>
</evidence>
<keyword evidence="6" id="KW-0479">Metal-binding</keyword>
<evidence type="ECO:0000256" key="1">
    <source>
        <dbReference type="ARBA" id="ARBA00001971"/>
    </source>
</evidence>
<dbReference type="InterPro" id="IPR002402">
    <property type="entry name" value="Cyt_P450_E_grp-II"/>
</dbReference>
<evidence type="ECO:0000256" key="2">
    <source>
        <dbReference type="ARBA" id="ARBA00004174"/>
    </source>
</evidence>
<accession>A0A1A9ZPH8</accession>
<keyword evidence="9" id="KW-0560">Oxidoreductase</keyword>
<dbReference type="PRINTS" id="PR00464">
    <property type="entry name" value="EP450II"/>
</dbReference>
<dbReference type="VEuPathDB" id="VectorBase:GPAI020990"/>
<evidence type="ECO:0000256" key="6">
    <source>
        <dbReference type="ARBA" id="ARBA00022723"/>
    </source>
</evidence>
<dbReference type="PANTHER" id="PTHR24292:SF100">
    <property type="entry name" value="CYTOCHROME P450 6A16, ISOFORM B-RELATED"/>
    <property type="match status" value="1"/>
</dbReference>
<organism evidence="13 14">
    <name type="scientific">Glossina pallidipes</name>
    <name type="common">Tsetse fly</name>
    <dbReference type="NCBI Taxonomy" id="7398"/>
    <lineage>
        <taxon>Eukaryota</taxon>
        <taxon>Metazoa</taxon>
        <taxon>Ecdysozoa</taxon>
        <taxon>Arthropoda</taxon>
        <taxon>Hexapoda</taxon>
        <taxon>Insecta</taxon>
        <taxon>Pterygota</taxon>
        <taxon>Neoptera</taxon>
        <taxon>Endopterygota</taxon>
        <taxon>Diptera</taxon>
        <taxon>Brachycera</taxon>
        <taxon>Muscomorpha</taxon>
        <taxon>Hippoboscoidea</taxon>
        <taxon>Glossinidae</taxon>
        <taxon>Glossina</taxon>
    </lineage>
</organism>
<dbReference type="Pfam" id="PF00067">
    <property type="entry name" value="p450"/>
    <property type="match status" value="1"/>
</dbReference>
<evidence type="ECO:0000256" key="7">
    <source>
        <dbReference type="ARBA" id="ARBA00022824"/>
    </source>
</evidence>
<evidence type="ECO:0000256" key="10">
    <source>
        <dbReference type="ARBA" id="ARBA00023004"/>
    </source>
</evidence>
<keyword evidence="12" id="KW-0472">Membrane</keyword>
<comment type="cofactor">
    <cofactor evidence="1">
        <name>heme</name>
        <dbReference type="ChEBI" id="CHEBI:30413"/>
    </cofactor>
</comment>
<reference evidence="14" key="1">
    <citation type="submission" date="2014-03" db="EMBL/GenBank/DDBJ databases">
        <authorList>
            <person name="Aksoy S."/>
            <person name="Warren W."/>
            <person name="Wilson R.K."/>
        </authorList>
    </citation>
    <scope>NUCLEOTIDE SEQUENCE [LARGE SCALE GENOMIC DNA]</scope>
    <source>
        <strain evidence="14">IAEA</strain>
    </source>
</reference>
<keyword evidence="11" id="KW-0503">Monooxygenase</keyword>
<evidence type="ECO:0000256" key="3">
    <source>
        <dbReference type="ARBA" id="ARBA00004406"/>
    </source>
</evidence>
<keyword evidence="5" id="KW-0349">Heme</keyword>
<sequence length="287" mass="33146">MKGLGYTCHGTEINRRVYKKFKDSSPIAGFYTFLTKAVVIMDLDLIKNVLIKDFQYFSDRGLFHNERDDPLTGNLLFLDGGAWRMLRQKMSAVFTSAKVKCMFATIVKVAAKLEQACDIVVNNRGHQTEVEDLCARFTTDVIGECAFGIECNSLEEPRAEFREMGRNVFEQPRHSLLVQSFMICNAVLARQLRMKIFRNDTSKFFMSVIKETINLRKKDQIKRNDFMDLLIELMEKRENLSIQGFRYCKRNFADVPSRVRSLDIDDIQNFANSKSMISYCSETGIKP</sequence>
<reference evidence="13" key="2">
    <citation type="submission" date="2020-05" db="UniProtKB">
        <authorList>
            <consortium name="EnsemblMetazoa"/>
        </authorList>
    </citation>
    <scope>IDENTIFICATION</scope>
    <source>
        <strain evidence="13">IAEA</strain>
    </source>
</reference>
<dbReference type="Proteomes" id="UP000092445">
    <property type="component" value="Unassembled WGS sequence"/>
</dbReference>
<evidence type="ECO:0000256" key="5">
    <source>
        <dbReference type="ARBA" id="ARBA00022617"/>
    </source>
</evidence>
<dbReference type="GO" id="GO:0005506">
    <property type="term" value="F:iron ion binding"/>
    <property type="evidence" value="ECO:0007669"/>
    <property type="project" value="InterPro"/>
</dbReference>
<evidence type="ECO:0000256" key="8">
    <source>
        <dbReference type="ARBA" id="ARBA00022848"/>
    </source>
</evidence>
<dbReference type="SUPFAM" id="SSF48264">
    <property type="entry name" value="Cytochrome P450"/>
    <property type="match status" value="1"/>
</dbReference>
<dbReference type="PANTHER" id="PTHR24292">
    <property type="entry name" value="CYTOCHROME P450"/>
    <property type="match status" value="1"/>
</dbReference>
<evidence type="ECO:0000256" key="12">
    <source>
        <dbReference type="ARBA" id="ARBA00023136"/>
    </source>
</evidence>
<dbReference type="AlphaFoldDB" id="A0A1A9ZPH8"/>
<dbReference type="GO" id="GO:0016705">
    <property type="term" value="F:oxidoreductase activity, acting on paired donors, with incorporation or reduction of molecular oxygen"/>
    <property type="evidence" value="ECO:0007669"/>
    <property type="project" value="InterPro"/>
</dbReference>
<dbReference type="Gene3D" id="1.10.630.10">
    <property type="entry name" value="Cytochrome P450"/>
    <property type="match status" value="1"/>
</dbReference>
<dbReference type="STRING" id="7398.A0A1A9ZPH8"/>